<evidence type="ECO:0000259" key="9">
    <source>
        <dbReference type="Pfam" id="PF00759"/>
    </source>
</evidence>
<dbReference type="Pfam" id="PF00759">
    <property type="entry name" value="Glyco_hydro_9"/>
    <property type="match status" value="1"/>
</dbReference>
<dbReference type="EC" id="3.2.1.4" evidence="3"/>
<reference evidence="10 11" key="1">
    <citation type="submission" date="2024-04" db="EMBL/GenBank/DDBJ databases">
        <title>Genome assembly C_amara_ONT_v2.</title>
        <authorList>
            <person name="Yant L."/>
            <person name="Moore C."/>
            <person name="Slenker M."/>
        </authorList>
    </citation>
    <scope>NUCLEOTIDE SEQUENCE [LARGE SCALE GENOMIC DNA]</scope>
    <source>
        <tissue evidence="10">Leaf</tissue>
    </source>
</reference>
<sequence>MNSVNILEPAKDSLKWTIDFLIPLQMFSTFRWEIQRRIINCWDRPETMSRKRTLTKIDKETTGTELAAETATSMAAASLVFKESDSTYSSTLLKHAKQLVFSKI</sequence>
<dbReference type="PANTHER" id="PTHR22298">
    <property type="entry name" value="ENDO-1,4-BETA-GLUCANASE"/>
    <property type="match status" value="1"/>
</dbReference>
<comment type="caution">
    <text evidence="10">The sequence shown here is derived from an EMBL/GenBank/DDBJ whole genome shotgun (WGS) entry which is preliminary data.</text>
</comment>
<evidence type="ECO:0000256" key="2">
    <source>
        <dbReference type="ARBA" id="ARBA00007072"/>
    </source>
</evidence>
<evidence type="ECO:0000256" key="3">
    <source>
        <dbReference type="ARBA" id="ARBA00012601"/>
    </source>
</evidence>
<evidence type="ECO:0000256" key="4">
    <source>
        <dbReference type="ARBA" id="ARBA00022801"/>
    </source>
</evidence>
<dbReference type="InterPro" id="IPR001701">
    <property type="entry name" value="Glyco_hydro_9"/>
</dbReference>
<dbReference type="GO" id="GO:0008810">
    <property type="term" value="F:cellulase activity"/>
    <property type="evidence" value="ECO:0007669"/>
    <property type="project" value="UniProtKB-EC"/>
</dbReference>
<dbReference type="InterPro" id="IPR008928">
    <property type="entry name" value="6-hairpin_glycosidase_sf"/>
</dbReference>
<gene>
    <name evidence="10" type="ORF">V5N11_027632</name>
</gene>
<name>A0ABD0ZUA4_CARAN</name>
<evidence type="ECO:0000256" key="6">
    <source>
        <dbReference type="ARBA" id="ARBA00023277"/>
    </source>
</evidence>
<dbReference type="SUPFAM" id="SSF48208">
    <property type="entry name" value="Six-hairpin glycosidases"/>
    <property type="match status" value="1"/>
</dbReference>
<keyword evidence="5" id="KW-0136">Cellulose degradation</keyword>
<comment type="catalytic activity">
    <reaction evidence="1">
        <text>Endohydrolysis of (1-&gt;4)-beta-D-glucosidic linkages in cellulose, lichenin and cereal beta-D-glucans.</text>
        <dbReference type="EC" id="3.2.1.4"/>
    </reaction>
</comment>
<comment type="similarity">
    <text evidence="2">Belongs to the glycosyl hydrolase 9 (cellulase E) family.</text>
</comment>
<dbReference type="GO" id="GO:0030245">
    <property type="term" value="P:cellulose catabolic process"/>
    <property type="evidence" value="ECO:0007669"/>
    <property type="project" value="UniProtKB-KW"/>
</dbReference>
<dbReference type="AlphaFoldDB" id="A0ABD0ZUA4"/>
<dbReference type="InterPro" id="IPR012341">
    <property type="entry name" value="6hp_glycosidase-like_sf"/>
</dbReference>
<protein>
    <recommendedName>
        <fullName evidence="3">cellulase</fullName>
        <ecNumber evidence="3">3.2.1.4</ecNumber>
    </recommendedName>
</protein>
<feature type="domain" description="Glycoside hydrolase family 9" evidence="9">
    <location>
        <begin position="5"/>
        <end position="99"/>
    </location>
</feature>
<proteinExistence type="inferred from homology"/>
<organism evidence="10 11">
    <name type="scientific">Cardamine amara subsp. amara</name>
    <dbReference type="NCBI Taxonomy" id="228776"/>
    <lineage>
        <taxon>Eukaryota</taxon>
        <taxon>Viridiplantae</taxon>
        <taxon>Streptophyta</taxon>
        <taxon>Embryophyta</taxon>
        <taxon>Tracheophyta</taxon>
        <taxon>Spermatophyta</taxon>
        <taxon>Magnoliopsida</taxon>
        <taxon>eudicotyledons</taxon>
        <taxon>Gunneridae</taxon>
        <taxon>Pentapetalae</taxon>
        <taxon>rosids</taxon>
        <taxon>malvids</taxon>
        <taxon>Brassicales</taxon>
        <taxon>Brassicaceae</taxon>
        <taxon>Cardamineae</taxon>
        <taxon>Cardamine</taxon>
    </lineage>
</organism>
<evidence type="ECO:0000256" key="8">
    <source>
        <dbReference type="ARBA" id="ARBA00023326"/>
    </source>
</evidence>
<dbReference type="Proteomes" id="UP001558713">
    <property type="component" value="Unassembled WGS sequence"/>
</dbReference>
<evidence type="ECO:0000256" key="7">
    <source>
        <dbReference type="ARBA" id="ARBA00023295"/>
    </source>
</evidence>
<keyword evidence="8" id="KW-0624">Polysaccharide degradation</keyword>
<evidence type="ECO:0000313" key="10">
    <source>
        <dbReference type="EMBL" id="KAL1198008.1"/>
    </source>
</evidence>
<keyword evidence="6" id="KW-0119">Carbohydrate metabolism</keyword>
<evidence type="ECO:0000256" key="1">
    <source>
        <dbReference type="ARBA" id="ARBA00000966"/>
    </source>
</evidence>
<keyword evidence="11" id="KW-1185">Reference proteome</keyword>
<dbReference type="EMBL" id="JBANAX010000677">
    <property type="protein sequence ID" value="KAL1198008.1"/>
    <property type="molecule type" value="Genomic_DNA"/>
</dbReference>
<dbReference type="Gene3D" id="1.50.10.10">
    <property type="match status" value="1"/>
</dbReference>
<accession>A0ABD0ZUA4</accession>
<evidence type="ECO:0000256" key="5">
    <source>
        <dbReference type="ARBA" id="ARBA00023001"/>
    </source>
</evidence>
<keyword evidence="4" id="KW-0378">Hydrolase</keyword>
<keyword evidence="7" id="KW-0326">Glycosidase</keyword>
<evidence type="ECO:0000313" key="11">
    <source>
        <dbReference type="Proteomes" id="UP001558713"/>
    </source>
</evidence>